<keyword evidence="1" id="KW-0812">Transmembrane</keyword>
<dbReference type="InterPro" id="IPR032623">
    <property type="entry name" value="FecR_N"/>
</dbReference>
<proteinExistence type="predicted"/>
<dbReference type="EMBL" id="PJCH01000013">
    <property type="protein sequence ID" value="PQA86640.1"/>
    <property type="molecule type" value="Genomic_DNA"/>
</dbReference>
<dbReference type="GO" id="GO:0016989">
    <property type="term" value="F:sigma factor antagonist activity"/>
    <property type="evidence" value="ECO:0007669"/>
    <property type="project" value="TreeGrafter"/>
</dbReference>
<dbReference type="OrthoDB" id="9798846at2"/>
<evidence type="ECO:0008006" key="6">
    <source>
        <dbReference type="Google" id="ProtNLM"/>
    </source>
</evidence>
<name>A0A2S7K296_9PROT</name>
<keyword evidence="1" id="KW-0472">Membrane</keyword>
<dbReference type="InterPro" id="IPR012373">
    <property type="entry name" value="Ferrdict_sens_TM"/>
</dbReference>
<dbReference type="PIRSF" id="PIRSF018266">
    <property type="entry name" value="FecR"/>
    <property type="match status" value="1"/>
</dbReference>
<dbReference type="Gene3D" id="2.60.120.1440">
    <property type="match status" value="1"/>
</dbReference>
<keyword evidence="5" id="KW-1185">Reference proteome</keyword>
<feature type="transmembrane region" description="Helical" evidence="1">
    <location>
        <begin position="94"/>
        <end position="114"/>
    </location>
</feature>
<reference evidence="4 5" key="1">
    <citation type="submission" date="2017-12" db="EMBL/GenBank/DDBJ databases">
        <authorList>
            <person name="Hurst M.R.H."/>
        </authorList>
    </citation>
    <scope>NUCLEOTIDE SEQUENCE [LARGE SCALE GENOMIC DNA]</scope>
    <source>
        <strain evidence="4 5">SY-3-19</strain>
    </source>
</reference>
<dbReference type="AlphaFoldDB" id="A0A2S7K296"/>
<dbReference type="PANTHER" id="PTHR30273">
    <property type="entry name" value="PERIPLASMIC SIGNAL SENSOR AND SIGMA FACTOR ACTIVATOR FECR-RELATED"/>
    <property type="match status" value="1"/>
</dbReference>
<dbReference type="Proteomes" id="UP000239504">
    <property type="component" value="Unassembled WGS sequence"/>
</dbReference>
<keyword evidence="1" id="KW-1133">Transmembrane helix</keyword>
<accession>A0A2S7K296</accession>
<evidence type="ECO:0000259" key="2">
    <source>
        <dbReference type="Pfam" id="PF04773"/>
    </source>
</evidence>
<comment type="caution">
    <text evidence="4">The sequence shown here is derived from an EMBL/GenBank/DDBJ whole genome shotgun (WGS) entry which is preliminary data.</text>
</comment>
<feature type="domain" description="FecR protein" evidence="2">
    <location>
        <begin position="129"/>
        <end position="221"/>
    </location>
</feature>
<organism evidence="4 5">
    <name type="scientific">Hyphococcus luteus</name>
    <dbReference type="NCBI Taxonomy" id="2058213"/>
    <lineage>
        <taxon>Bacteria</taxon>
        <taxon>Pseudomonadati</taxon>
        <taxon>Pseudomonadota</taxon>
        <taxon>Alphaproteobacteria</taxon>
        <taxon>Parvularculales</taxon>
        <taxon>Parvularculaceae</taxon>
        <taxon>Hyphococcus</taxon>
    </lineage>
</organism>
<dbReference type="Pfam" id="PF16220">
    <property type="entry name" value="DUF4880"/>
    <property type="match status" value="1"/>
</dbReference>
<evidence type="ECO:0000256" key="1">
    <source>
        <dbReference type="SAM" id="Phobius"/>
    </source>
</evidence>
<dbReference type="RefSeq" id="WP_104831115.1">
    <property type="nucleotide sequence ID" value="NZ_PJCH01000013.1"/>
</dbReference>
<dbReference type="InterPro" id="IPR006860">
    <property type="entry name" value="FecR"/>
</dbReference>
<gene>
    <name evidence="4" type="ORF">CW354_16040</name>
</gene>
<protein>
    <recommendedName>
        <fullName evidence="6">FecR protein domain-containing protein</fullName>
    </recommendedName>
</protein>
<dbReference type="PANTHER" id="PTHR30273:SF2">
    <property type="entry name" value="PROTEIN FECR"/>
    <property type="match status" value="1"/>
</dbReference>
<evidence type="ECO:0000313" key="5">
    <source>
        <dbReference type="Proteomes" id="UP000239504"/>
    </source>
</evidence>
<dbReference type="Pfam" id="PF04773">
    <property type="entry name" value="FecR"/>
    <property type="match status" value="1"/>
</dbReference>
<evidence type="ECO:0000259" key="3">
    <source>
        <dbReference type="Pfam" id="PF16220"/>
    </source>
</evidence>
<evidence type="ECO:0000313" key="4">
    <source>
        <dbReference type="EMBL" id="PQA86640.1"/>
    </source>
</evidence>
<sequence length="360" mass="39046">MAAGTVPLNKTISSDEQVVSEAAAWIAQIESGPMSQQDRAALGEWISRSPSHRIALRQCARAWADSERLAGLALYFDKARRDHRNFVRPWRRGVGLRVTAACLAMAAVFAFLLFSDRVNRPFGENASVVIATGRGETDSAKLPDGSLVSVNSFSRVEVSIREHAREVLLEEGEALFQVAADAERPFTVYAGDRAVQAIGTVFSVRYDGMSTVVAVLEGSVRLLPKSGVANWPGGRKATGEVKAIKPEAVIVAGQESITTPNAGTKIEPIPVAKLEQRATWRYEKLDFSGERLGFVLSEISRYTETNFQLADNDLADMKVGGVFQLSDADQAVDVIVDGLGLETESLPNGEVLIKRRVDGE</sequence>
<feature type="domain" description="FecR N-terminal" evidence="3">
    <location>
        <begin position="21"/>
        <end position="61"/>
    </location>
</feature>